<sequence length="118" mass="12565">MEELVENDGNIEDHMQVENAVFAETGKEVMIQGETLEAPVAAMDAAAMPEKRLERKQGAQKKVFRATVGIGSGAIRRLTQAAKTPKKKVISKAATKGVGKAGMGDDPSGEDQPEDKVT</sequence>
<protein>
    <submittedName>
        <fullName evidence="2">Uncharacterized protein</fullName>
    </submittedName>
</protein>
<proteinExistence type="predicted"/>
<keyword evidence="3" id="KW-1185">Reference proteome</keyword>
<evidence type="ECO:0000256" key="1">
    <source>
        <dbReference type="SAM" id="MobiDB-lite"/>
    </source>
</evidence>
<reference evidence="2" key="1">
    <citation type="submission" date="2020-01" db="EMBL/GenBank/DDBJ databases">
        <authorList>
            <person name="Mishra B."/>
        </authorList>
    </citation>
    <scope>NUCLEOTIDE SEQUENCE [LARGE SCALE GENOMIC DNA]</scope>
</reference>
<dbReference type="AlphaFoldDB" id="A0A6D2KZV6"/>
<accession>A0A6D2KZV6</accession>
<dbReference type="EMBL" id="CACVBM020001706">
    <property type="protein sequence ID" value="CAA7057748.1"/>
    <property type="molecule type" value="Genomic_DNA"/>
</dbReference>
<gene>
    <name evidence="2" type="ORF">MERR_LOCUS44984</name>
</gene>
<feature type="compositionally biased region" description="Acidic residues" evidence="1">
    <location>
        <begin position="107"/>
        <end position="118"/>
    </location>
</feature>
<evidence type="ECO:0000313" key="3">
    <source>
        <dbReference type="Proteomes" id="UP000467841"/>
    </source>
</evidence>
<dbReference type="Proteomes" id="UP000467841">
    <property type="component" value="Unassembled WGS sequence"/>
</dbReference>
<comment type="caution">
    <text evidence="2">The sequence shown here is derived from an EMBL/GenBank/DDBJ whole genome shotgun (WGS) entry which is preliminary data.</text>
</comment>
<evidence type="ECO:0000313" key="2">
    <source>
        <dbReference type="EMBL" id="CAA7057748.1"/>
    </source>
</evidence>
<feature type="region of interest" description="Disordered" evidence="1">
    <location>
        <begin position="83"/>
        <end position="118"/>
    </location>
</feature>
<name>A0A6D2KZV6_9BRAS</name>
<organism evidence="2 3">
    <name type="scientific">Microthlaspi erraticum</name>
    <dbReference type="NCBI Taxonomy" id="1685480"/>
    <lineage>
        <taxon>Eukaryota</taxon>
        <taxon>Viridiplantae</taxon>
        <taxon>Streptophyta</taxon>
        <taxon>Embryophyta</taxon>
        <taxon>Tracheophyta</taxon>
        <taxon>Spermatophyta</taxon>
        <taxon>Magnoliopsida</taxon>
        <taxon>eudicotyledons</taxon>
        <taxon>Gunneridae</taxon>
        <taxon>Pentapetalae</taxon>
        <taxon>rosids</taxon>
        <taxon>malvids</taxon>
        <taxon>Brassicales</taxon>
        <taxon>Brassicaceae</taxon>
        <taxon>Coluteocarpeae</taxon>
        <taxon>Microthlaspi</taxon>
    </lineage>
</organism>